<organism evidence="2 3">
    <name type="scientific">Algoriphagus boseongensis</name>
    <dbReference type="NCBI Taxonomy" id="1442587"/>
    <lineage>
        <taxon>Bacteria</taxon>
        <taxon>Pseudomonadati</taxon>
        <taxon>Bacteroidota</taxon>
        <taxon>Cytophagia</taxon>
        <taxon>Cytophagales</taxon>
        <taxon>Cyclobacteriaceae</taxon>
        <taxon>Algoriphagus</taxon>
    </lineage>
</organism>
<sequence>MINQRRKFIQLGTVLGLGALGLPLQYCSSPKKEDSTENASGLLKLEKFGIQIYSVKEDMDTDPIATFRALGGFGYKQLEGFDGGKGILWGMQPTEFKSLMTEIGSEMVSSHCNVFENLESQAEMAAEVGMKYLICPWIGPQKSLEEYKKKAAEFNIIGEKLKPFGLKFAYHNHDYTFVDMEGKIPQDILMEETDPALVDFELDMYWAYVAGINPAEYLAKYPGRFRLCHVKDAEAGTGDPHQRGVLLGQGEIPYAKLIKESLNLGMEYFIVEQERFPTGTPLEAAESNAKYLGSLEY</sequence>
<name>A0A4R6T6G1_9BACT</name>
<proteinExistence type="predicted"/>
<dbReference type="OrthoDB" id="9798407at2"/>
<dbReference type="GO" id="GO:0016853">
    <property type="term" value="F:isomerase activity"/>
    <property type="evidence" value="ECO:0007669"/>
    <property type="project" value="UniProtKB-KW"/>
</dbReference>
<protein>
    <submittedName>
        <fullName evidence="2">Sugar phosphate isomerase/epimerase</fullName>
    </submittedName>
</protein>
<evidence type="ECO:0000313" key="2">
    <source>
        <dbReference type="EMBL" id="TDQ16260.1"/>
    </source>
</evidence>
<dbReference type="InterPro" id="IPR036237">
    <property type="entry name" value="Xyl_isomerase-like_sf"/>
</dbReference>
<dbReference type="Pfam" id="PF01261">
    <property type="entry name" value="AP_endonuc_2"/>
    <property type="match status" value="1"/>
</dbReference>
<keyword evidence="3" id="KW-1185">Reference proteome</keyword>
<evidence type="ECO:0000259" key="1">
    <source>
        <dbReference type="Pfam" id="PF01261"/>
    </source>
</evidence>
<gene>
    <name evidence="2" type="ORF">DFQ04_2372</name>
</gene>
<reference evidence="2 3" key="1">
    <citation type="submission" date="2019-03" db="EMBL/GenBank/DDBJ databases">
        <title>Genomic Encyclopedia of Type Strains, Phase III (KMG-III): the genomes of soil and plant-associated and newly described type strains.</title>
        <authorList>
            <person name="Whitman W."/>
        </authorList>
    </citation>
    <scope>NUCLEOTIDE SEQUENCE [LARGE SCALE GENOMIC DNA]</scope>
    <source>
        <strain evidence="2 3">CECT 8446</strain>
    </source>
</reference>
<dbReference type="PANTHER" id="PTHR12110">
    <property type="entry name" value="HYDROXYPYRUVATE ISOMERASE"/>
    <property type="match status" value="1"/>
</dbReference>
<keyword evidence="2" id="KW-0413">Isomerase</keyword>
<dbReference type="RefSeq" id="WP_133556045.1">
    <property type="nucleotide sequence ID" value="NZ_SNYF01000007.1"/>
</dbReference>
<dbReference type="InterPro" id="IPR050312">
    <property type="entry name" value="IolE/XylAMocC-like"/>
</dbReference>
<dbReference type="AlphaFoldDB" id="A0A4R6T6G1"/>
<dbReference type="PANTHER" id="PTHR12110:SF41">
    <property type="entry name" value="INOSOSE DEHYDRATASE"/>
    <property type="match status" value="1"/>
</dbReference>
<feature type="domain" description="Xylose isomerase-like TIM barrel" evidence="1">
    <location>
        <begin position="115"/>
        <end position="292"/>
    </location>
</feature>
<dbReference type="Gene3D" id="3.20.20.150">
    <property type="entry name" value="Divalent-metal-dependent TIM barrel enzymes"/>
    <property type="match status" value="1"/>
</dbReference>
<dbReference type="InterPro" id="IPR013022">
    <property type="entry name" value="Xyl_isomerase-like_TIM-brl"/>
</dbReference>
<dbReference type="EMBL" id="SNYF01000007">
    <property type="protein sequence ID" value="TDQ16260.1"/>
    <property type="molecule type" value="Genomic_DNA"/>
</dbReference>
<accession>A0A4R6T6G1</accession>
<comment type="caution">
    <text evidence="2">The sequence shown here is derived from an EMBL/GenBank/DDBJ whole genome shotgun (WGS) entry which is preliminary data.</text>
</comment>
<evidence type="ECO:0000313" key="3">
    <source>
        <dbReference type="Proteomes" id="UP000294535"/>
    </source>
</evidence>
<dbReference type="Proteomes" id="UP000294535">
    <property type="component" value="Unassembled WGS sequence"/>
</dbReference>
<dbReference type="SUPFAM" id="SSF51658">
    <property type="entry name" value="Xylose isomerase-like"/>
    <property type="match status" value="1"/>
</dbReference>